<reference evidence="1" key="1">
    <citation type="submission" date="2020-05" db="UniProtKB">
        <authorList>
            <consortium name="EnsemblMetazoa"/>
        </authorList>
    </citation>
    <scope>IDENTIFICATION</scope>
    <source>
        <strain evidence="1">MAF</strain>
    </source>
</reference>
<keyword evidence="2" id="KW-1185">Reference proteome</keyword>
<proteinExistence type="predicted"/>
<accession>A0A182UNB5</accession>
<evidence type="ECO:0000313" key="1">
    <source>
        <dbReference type="EnsemblMetazoa" id="AMEM000827-PA"/>
    </source>
</evidence>
<dbReference type="STRING" id="30066.A0A182UNB5"/>
<dbReference type="EnsemblMetazoa" id="AMEM000827-RA">
    <property type="protein sequence ID" value="AMEM000827-PA"/>
    <property type="gene ID" value="AMEM000827"/>
</dbReference>
<protein>
    <recommendedName>
        <fullName evidence="3">SET domain-containing protein</fullName>
    </recommendedName>
</protein>
<dbReference type="AlphaFoldDB" id="A0A182UNB5"/>
<evidence type="ECO:0008006" key="3">
    <source>
        <dbReference type="Google" id="ProtNLM"/>
    </source>
</evidence>
<sequence>MYSCRKGYRSAVVGPGRIHQPRLPTKLPAGGDRTRYAASVSELRNVEVGEEITYFYGESFFG</sequence>
<name>A0A182UNB5_ANOME</name>
<evidence type="ECO:0000313" key="2">
    <source>
        <dbReference type="Proteomes" id="UP000075903"/>
    </source>
</evidence>
<dbReference type="Proteomes" id="UP000075903">
    <property type="component" value="Unassembled WGS sequence"/>
</dbReference>
<organism evidence="1 2">
    <name type="scientific">Anopheles merus</name>
    <name type="common">Mosquito</name>
    <dbReference type="NCBI Taxonomy" id="30066"/>
    <lineage>
        <taxon>Eukaryota</taxon>
        <taxon>Metazoa</taxon>
        <taxon>Ecdysozoa</taxon>
        <taxon>Arthropoda</taxon>
        <taxon>Hexapoda</taxon>
        <taxon>Insecta</taxon>
        <taxon>Pterygota</taxon>
        <taxon>Neoptera</taxon>
        <taxon>Endopterygota</taxon>
        <taxon>Diptera</taxon>
        <taxon>Nematocera</taxon>
        <taxon>Culicoidea</taxon>
        <taxon>Culicidae</taxon>
        <taxon>Anophelinae</taxon>
        <taxon>Anopheles</taxon>
    </lineage>
</organism>
<dbReference type="VEuPathDB" id="VectorBase:AMEM000827"/>